<evidence type="ECO:0000313" key="3">
    <source>
        <dbReference type="Proteomes" id="UP000035740"/>
    </source>
</evidence>
<feature type="compositionally biased region" description="Basic and acidic residues" evidence="1">
    <location>
        <begin position="70"/>
        <end position="88"/>
    </location>
</feature>
<gene>
    <name evidence="2" type="ORF">BVRB_030610</name>
</gene>
<keyword evidence="3" id="KW-1185">Reference proteome</keyword>
<feature type="region of interest" description="Disordered" evidence="1">
    <location>
        <begin position="70"/>
        <end position="152"/>
    </location>
</feature>
<protein>
    <submittedName>
        <fullName evidence="2">Uncharacterized protein</fullName>
    </submittedName>
</protein>
<reference evidence="2 3" key="1">
    <citation type="journal article" date="2014" name="Nature">
        <title>The genome of the recently domesticated crop plant sugar beet (Beta vulgaris).</title>
        <authorList>
            <person name="Dohm J.C."/>
            <person name="Minoche A.E."/>
            <person name="Holtgrawe D."/>
            <person name="Capella-Gutierrez S."/>
            <person name="Zakrzewski F."/>
            <person name="Tafer H."/>
            <person name="Rupp O."/>
            <person name="Sorensen T.R."/>
            <person name="Stracke R."/>
            <person name="Reinhardt R."/>
            <person name="Goesmann A."/>
            <person name="Kraft T."/>
            <person name="Schulz B."/>
            <person name="Stadler P.F."/>
            <person name="Schmidt T."/>
            <person name="Gabaldon T."/>
            <person name="Lehrach H."/>
            <person name="Weisshaar B."/>
            <person name="Himmelbauer H."/>
        </authorList>
    </citation>
    <scope>NUCLEOTIDE SEQUENCE [LARGE SCALE GENOMIC DNA]</scope>
    <source>
        <tissue evidence="2">Taproot</tissue>
    </source>
</reference>
<evidence type="ECO:0000313" key="2">
    <source>
        <dbReference type="EMBL" id="KMS93524.1"/>
    </source>
</evidence>
<sequence>MPSLLIRIYRILFPRPLLTSQEISLNHIFQVQRQYTVRLMECMTLVCVQTWLLDTLAPSSEAILNQLTDVDRDDSAGKERLEPSDTHSIHSRISSNRTLCRSQTSGAQENGQSELNSVSVEIKPPAAERTSASDSAGPEQSSSSNADSKIID</sequence>
<dbReference type="Gramene" id="KMS93524">
    <property type="protein sequence ID" value="KMS93524"/>
    <property type="gene ID" value="BVRB_030610"/>
</dbReference>
<evidence type="ECO:0000256" key="1">
    <source>
        <dbReference type="SAM" id="MobiDB-lite"/>
    </source>
</evidence>
<dbReference type="EMBL" id="KQ101798">
    <property type="protein sequence ID" value="KMS93524.1"/>
    <property type="molecule type" value="Genomic_DNA"/>
</dbReference>
<feature type="compositionally biased region" description="Polar residues" evidence="1">
    <location>
        <begin position="130"/>
        <end position="152"/>
    </location>
</feature>
<feature type="compositionally biased region" description="Polar residues" evidence="1">
    <location>
        <begin position="91"/>
        <end position="119"/>
    </location>
</feature>
<proteinExistence type="predicted"/>
<dbReference type="Proteomes" id="UP000035740">
    <property type="component" value="Unassembled WGS sequence"/>
</dbReference>
<name>A0A0J8AXI9_BETVV</name>
<accession>A0A0J8AXI9</accession>
<feature type="non-terminal residue" evidence="2">
    <location>
        <position position="152"/>
    </location>
</feature>
<dbReference type="AlphaFoldDB" id="A0A0J8AXI9"/>
<organism evidence="2 3">
    <name type="scientific">Beta vulgaris subsp. vulgaris</name>
    <name type="common">Beet</name>
    <dbReference type="NCBI Taxonomy" id="3555"/>
    <lineage>
        <taxon>Eukaryota</taxon>
        <taxon>Viridiplantae</taxon>
        <taxon>Streptophyta</taxon>
        <taxon>Embryophyta</taxon>
        <taxon>Tracheophyta</taxon>
        <taxon>Spermatophyta</taxon>
        <taxon>Magnoliopsida</taxon>
        <taxon>eudicotyledons</taxon>
        <taxon>Gunneridae</taxon>
        <taxon>Pentapetalae</taxon>
        <taxon>Caryophyllales</taxon>
        <taxon>Chenopodiaceae</taxon>
        <taxon>Betoideae</taxon>
        <taxon>Beta</taxon>
    </lineage>
</organism>